<reference evidence="1 2" key="2">
    <citation type="journal article" date="2016" name="Science">
        <title>A bacterium that degrades and assimilates poly(ethylene terephthalate).</title>
        <authorList>
            <person name="Yoshida S."/>
            <person name="Hiraga K."/>
            <person name="Takehana T."/>
            <person name="Taniguchi I."/>
            <person name="Yamaji H."/>
            <person name="Maeda Y."/>
            <person name="Toyohara K."/>
            <person name="Miyamoto K."/>
            <person name="Kimura Y."/>
            <person name="Oda K."/>
        </authorList>
    </citation>
    <scope>NUCLEOTIDE SEQUENCE [LARGE SCALE GENOMIC DNA]</scope>
    <source>
        <strain evidence="2">NBRC 110686 / TISTR 2288 / 201-F6</strain>
    </source>
</reference>
<organism evidence="1 2">
    <name type="scientific">Piscinibacter sakaiensis</name>
    <name type="common">Ideonella sakaiensis</name>
    <dbReference type="NCBI Taxonomy" id="1547922"/>
    <lineage>
        <taxon>Bacteria</taxon>
        <taxon>Pseudomonadati</taxon>
        <taxon>Pseudomonadota</taxon>
        <taxon>Betaproteobacteria</taxon>
        <taxon>Burkholderiales</taxon>
        <taxon>Sphaerotilaceae</taxon>
        <taxon>Piscinibacter</taxon>
    </lineage>
</organism>
<dbReference type="AlphaFoldDB" id="A0A0K8NUA8"/>
<protein>
    <submittedName>
        <fullName evidence="1">Uncharacterized protein</fullName>
    </submittedName>
</protein>
<sequence>MDLPIEREQRYGEWFARVALSNERRNLIFDFADRFPDLRGWQLAAVGGLPAS</sequence>
<accession>A0A0K8NUA8</accession>
<reference evidence="2" key="1">
    <citation type="submission" date="2015-07" db="EMBL/GenBank/DDBJ databases">
        <title>Discovery of a poly(ethylene terephthalate assimilation.</title>
        <authorList>
            <person name="Yoshida S."/>
            <person name="Hiraga K."/>
            <person name="Takehana T."/>
            <person name="Taniguchi I."/>
            <person name="Yamaji H."/>
            <person name="Maeda Y."/>
            <person name="Toyohara K."/>
            <person name="Miyamoto K."/>
            <person name="Kimura Y."/>
            <person name="Oda K."/>
        </authorList>
    </citation>
    <scope>NUCLEOTIDE SEQUENCE [LARGE SCALE GENOMIC DNA]</scope>
    <source>
        <strain evidence="2">NBRC 110686 / TISTR 2288 / 201-F6</strain>
    </source>
</reference>
<evidence type="ECO:0000313" key="1">
    <source>
        <dbReference type="EMBL" id="GAP33977.1"/>
    </source>
</evidence>
<evidence type="ECO:0000313" key="2">
    <source>
        <dbReference type="Proteomes" id="UP000037660"/>
    </source>
</evidence>
<keyword evidence="2" id="KW-1185">Reference proteome</keyword>
<name>A0A0K8NUA8_PISS1</name>
<proteinExistence type="predicted"/>
<gene>
    <name evidence="1" type="ORF">ISF6_3403</name>
</gene>
<comment type="caution">
    <text evidence="1">The sequence shown here is derived from an EMBL/GenBank/DDBJ whole genome shotgun (WGS) entry which is preliminary data.</text>
</comment>
<dbReference type="EMBL" id="BBYR01000005">
    <property type="protein sequence ID" value="GAP33977.1"/>
    <property type="molecule type" value="Genomic_DNA"/>
</dbReference>
<dbReference type="Proteomes" id="UP000037660">
    <property type="component" value="Unassembled WGS sequence"/>
</dbReference>